<name>V4AA65_LOTGI</name>
<accession>V4AA65</accession>
<dbReference type="GeneID" id="20239757"/>
<gene>
    <name evidence="2" type="ORF">LOTGIDRAFT_164521</name>
</gene>
<dbReference type="EMBL" id="KB202481">
    <property type="protein sequence ID" value="ESO90206.1"/>
    <property type="molecule type" value="Genomic_DNA"/>
</dbReference>
<evidence type="ECO:0000256" key="1">
    <source>
        <dbReference type="SAM" id="Coils"/>
    </source>
</evidence>
<feature type="coiled-coil region" evidence="1">
    <location>
        <begin position="21"/>
        <end position="57"/>
    </location>
</feature>
<dbReference type="HOGENOM" id="CLU_1435948_0_0_1"/>
<dbReference type="AlphaFoldDB" id="V4AA65"/>
<keyword evidence="1" id="KW-0175">Coiled coil</keyword>
<dbReference type="Proteomes" id="UP000030746">
    <property type="component" value="Unassembled WGS sequence"/>
</dbReference>
<dbReference type="RefSeq" id="XP_009059275.1">
    <property type="nucleotide sequence ID" value="XM_009061027.1"/>
</dbReference>
<organism evidence="2 3">
    <name type="scientific">Lottia gigantea</name>
    <name type="common">Giant owl limpet</name>
    <dbReference type="NCBI Taxonomy" id="225164"/>
    <lineage>
        <taxon>Eukaryota</taxon>
        <taxon>Metazoa</taxon>
        <taxon>Spiralia</taxon>
        <taxon>Lophotrochozoa</taxon>
        <taxon>Mollusca</taxon>
        <taxon>Gastropoda</taxon>
        <taxon>Patellogastropoda</taxon>
        <taxon>Lottioidea</taxon>
        <taxon>Lottiidae</taxon>
        <taxon>Lottia</taxon>
    </lineage>
</organism>
<evidence type="ECO:0000313" key="3">
    <source>
        <dbReference type="Proteomes" id="UP000030746"/>
    </source>
</evidence>
<dbReference type="OrthoDB" id="6213935at2759"/>
<sequence>MATDVIVASQLSRHPNIPLGVAALEAELQTLQKQRRYLTLQRQISAERKAVNDLEKDGETVPIITEPRAVENGFEFTASSTAPVSGELERLLQSPLVRDAEKHAKALQIMDFLWVDSIPQYSSHSFGTDSGIELRVAKIKPLIESPLRNGGGVPREWGLNRLYSTVERLKGKGWANTTRKNLHNTLEDL</sequence>
<reference evidence="2 3" key="1">
    <citation type="journal article" date="2013" name="Nature">
        <title>Insights into bilaterian evolution from three spiralian genomes.</title>
        <authorList>
            <person name="Simakov O."/>
            <person name="Marletaz F."/>
            <person name="Cho S.J."/>
            <person name="Edsinger-Gonzales E."/>
            <person name="Havlak P."/>
            <person name="Hellsten U."/>
            <person name="Kuo D.H."/>
            <person name="Larsson T."/>
            <person name="Lv J."/>
            <person name="Arendt D."/>
            <person name="Savage R."/>
            <person name="Osoegawa K."/>
            <person name="de Jong P."/>
            <person name="Grimwood J."/>
            <person name="Chapman J.A."/>
            <person name="Shapiro H."/>
            <person name="Aerts A."/>
            <person name="Otillar R.P."/>
            <person name="Terry A.Y."/>
            <person name="Boore J.L."/>
            <person name="Grigoriev I.V."/>
            <person name="Lindberg D.R."/>
            <person name="Seaver E.C."/>
            <person name="Weisblat D.A."/>
            <person name="Putnam N.H."/>
            <person name="Rokhsar D.S."/>
        </authorList>
    </citation>
    <scope>NUCLEOTIDE SEQUENCE [LARGE SCALE GENOMIC DNA]</scope>
</reference>
<protein>
    <submittedName>
        <fullName evidence="2">Uncharacterized protein</fullName>
    </submittedName>
</protein>
<dbReference type="CTD" id="20239757"/>
<evidence type="ECO:0000313" key="2">
    <source>
        <dbReference type="EMBL" id="ESO90206.1"/>
    </source>
</evidence>
<dbReference type="KEGG" id="lgi:LOTGIDRAFT_164521"/>
<proteinExistence type="predicted"/>
<keyword evidence="3" id="KW-1185">Reference proteome</keyword>